<evidence type="ECO:0000256" key="5">
    <source>
        <dbReference type="ARBA" id="ARBA00074154"/>
    </source>
</evidence>
<evidence type="ECO:0000256" key="2">
    <source>
        <dbReference type="ARBA" id="ARBA00010059"/>
    </source>
</evidence>
<dbReference type="GO" id="GO:0006367">
    <property type="term" value="P:transcription initiation at RNA polymerase II promoter"/>
    <property type="evidence" value="ECO:0007669"/>
    <property type="project" value="InterPro"/>
</dbReference>
<feature type="region of interest" description="Disordered" evidence="6">
    <location>
        <begin position="57"/>
        <end position="126"/>
    </location>
</feature>
<accession>A0A0D6EN66</accession>
<dbReference type="SUPFAM" id="SSF47396">
    <property type="entry name" value="Transcription factor IIA (TFIIA), alpha-helical domain"/>
    <property type="match status" value="1"/>
</dbReference>
<protein>
    <recommendedName>
        <fullName evidence="5">Transcription initiation factor IIA large subunit</fullName>
    </recommendedName>
</protein>
<dbReference type="AlphaFoldDB" id="A0A0D6EN66"/>
<gene>
    <name evidence="7" type="primary">SPOSA6832_03021</name>
</gene>
<keyword evidence="3" id="KW-0804">Transcription</keyword>
<reference evidence="8" key="1">
    <citation type="submission" date="2015-02" db="EMBL/GenBank/DDBJ databases">
        <authorList>
            <person name="Gon?alves P."/>
        </authorList>
    </citation>
    <scope>NUCLEOTIDE SEQUENCE [LARGE SCALE GENOMIC DNA]</scope>
</reference>
<keyword evidence="4" id="KW-0539">Nucleus</keyword>
<proteinExistence type="inferred from homology"/>
<dbReference type="EMBL" id="CENE01000013">
    <property type="protein sequence ID" value="CEQ41321.1"/>
    <property type="molecule type" value="Genomic_DNA"/>
</dbReference>
<evidence type="ECO:0000313" key="8">
    <source>
        <dbReference type="Proteomes" id="UP000243876"/>
    </source>
</evidence>
<dbReference type="InterPro" id="IPR009088">
    <property type="entry name" value="TFIIA_b-brl"/>
</dbReference>
<dbReference type="Gene3D" id="1.10.287.100">
    <property type="match status" value="1"/>
</dbReference>
<dbReference type="PANTHER" id="PTHR12694">
    <property type="entry name" value="TRANSCRIPTION INITIATION FACTOR IIA SUBUNIT 1"/>
    <property type="match status" value="1"/>
</dbReference>
<feature type="region of interest" description="Disordered" evidence="6">
    <location>
        <begin position="165"/>
        <end position="184"/>
    </location>
</feature>
<feature type="compositionally biased region" description="Acidic residues" evidence="6">
    <location>
        <begin position="103"/>
        <end position="126"/>
    </location>
</feature>
<keyword evidence="8" id="KW-1185">Reference proteome</keyword>
<evidence type="ECO:0000256" key="4">
    <source>
        <dbReference type="ARBA" id="ARBA00023242"/>
    </source>
</evidence>
<dbReference type="Proteomes" id="UP000243876">
    <property type="component" value="Unassembled WGS sequence"/>
</dbReference>
<dbReference type="InterPro" id="IPR004855">
    <property type="entry name" value="TFIIA_asu/bsu"/>
</dbReference>
<name>A0A0D6EN66_SPOSA</name>
<dbReference type="CDD" id="cd07976">
    <property type="entry name" value="TFIIA_alpha_beta_like"/>
    <property type="match status" value="1"/>
</dbReference>
<evidence type="ECO:0000256" key="6">
    <source>
        <dbReference type="SAM" id="MobiDB-lite"/>
    </source>
</evidence>
<dbReference type="PANTHER" id="PTHR12694:SF8">
    <property type="entry name" value="TRANSCRIPTION INITIATION FACTOR IIA SUBUNIT 1"/>
    <property type="match status" value="1"/>
</dbReference>
<dbReference type="Gene3D" id="2.30.18.10">
    <property type="entry name" value="Transcription factor IIA (TFIIA), beta-barrel domain"/>
    <property type="match status" value="1"/>
</dbReference>
<feature type="compositionally biased region" description="Low complexity" evidence="6">
    <location>
        <begin position="171"/>
        <end position="184"/>
    </location>
</feature>
<dbReference type="FunFam" id="1.10.287.100:FF:000001">
    <property type="entry name" value="Transcription initiation factor IIA subunit"/>
    <property type="match status" value="1"/>
</dbReference>
<evidence type="ECO:0000313" key="7">
    <source>
        <dbReference type="EMBL" id="CEQ41321.1"/>
    </source>
</evidence>
<dbReference type="Pfam" id="PF03153">
    <property type="entry name" value="TFIIA"/>
    <property type="match status" value="2"/>
</dbReference>
<dbReference type="SUPFAM" id="SSF50784">
    <property type="entry name" value="Transcription factor IIA (TFIIA), beta-barrel domain"/>
    <property type="match status" value="1"/>
</dbReference>
<organism evidence="7 8">
    <name type="scientific">Sporidiobolus salmonicolor</name>
    <name type="common">Yeast-like fungus</name>
    <name type="synonym">Sporobolomyces salmonicolor</name>
    <dbReference type="NCBI Taxonomy" id="5005"/>
    <lineage>
        <taxon>Eukaryota</taxon>
        <taxon>Fungi</taxon>
        <taxon>Dikarya</taxon>
        <taxon>Basidiomycota</taxon>
        <taxon>Pucciniomycotina</taxon>
        <taxon>Microbotryomycetes</taxon>
        <taxon>Sporidiobolales</taxon>
        <taxon>Sporidiobolaceae</taxon>
        <taxon>Sporobolomyces</taxon>
    </lineage>
</organism>
<sequence>MSNRQVPAVYRTIIDDVIENVRPEFDQIGVEEAVLQELLRLWELKLAQSRVADFSGDQRMGPVARQFPPLPQPDQTQQQAQKVGAASTKKSGSANGENKPKADEDEDAINSDLDDSEDELDDDADEQGGDIVIALYEKVQRVKNKWKVTLKDGLVSVNGKDYLFAKCNGPSSSSANSSSRRGEL</sequence>
<dbReference type="SMART" id="SM01371">
    <property type="entry name" value="TFIIA"/>
    <property type="match status" value="1"/>
</dbReference>
<evidence type="ECO:0000256" key="3">
    <source>
        <dbReference type="ARBA" id="ARBA00023163"/>
    </source>
</evidence>
<evidence type="ECO:0000256" key="1">
    <source>
        <dbReference type="ARBA" id="ARBA00004123"/>
    </source>
</evidence>
<dbReference type="GO" id="GO:0005672">
    <property type="term" value="C:transcription factor TFIIA complex"/>
    <property type="evidence" value="ECO:0007669"/>
    <property type="project" value="InterPro"/>
</dbReference>
<comment type="similarity">
    <text evidence="2">Belongs to the TFIIA subunit 1 family.</text>
</comment>
<comment type="subcellular location">
    <subcellularLocation>
        <location evidence="1">Nucleus</location>
    </subcellularLocation>
</comment>
<dbReference type="OrthoDB" id="6275927at2759"/>